<protein>
    <recommendedName>
        <fullName evidence="4">2TM domain-containing protein</fullName>
    </recommendedName>
</protein>
<gene>
    <name evidence="2" type="ORF">A2750_00420</name>
</gene>
<organism evidence="2 3">
    <name type="scientific">Candidatus Yanofskybacteria bacterium RIFCSPHIGHO2_01_FULL_45_42</name>
    <dbReference type="NCBI Taxonomy" id="1802671"/>
    <lineage>
        <taxon>Bacteria</taxon>
        <taxon>Candidatus Yanofskyibacteriota</taxon>
    </lineage>
</organism>
<evidence type="ECO:0000313" key="2">
    <source>
        <dbReference type="EMBL" id="OGN07906.1"/>
    </source>
</evidence>
<dbReference type="AlphaFoldDB" id="A0A1F8F6M4"/>
<keyword evidence="1" id="KW-0472">Membrane</keyword>
<feature type="transmembrane region" description="Helical" evidence="1">
    <location>
        <begin position="55"/>
        <end position="75"/>
    </location>
</feature>
<dbReference type="Proteomes" id="UP000178023">
    <property type="component" value="Unassembled WGS sequence"/>
</dbReference>
<evidence type="ECO:0000313" key="3">
    <source>
        <dbReference type="Proteomes" id="UP000178023"/>
    </source>
</evidence>
<keyword evidence="1" id="KW-1133">Transmembrane helix</keyword>
<sequence>MENLEQKIQQIEERNKKVEADKAWETSWTRRLLLAVFTYLAIGVYLWVIEIQRPWLNAIVPAVAFKLSTLTMPFFKKIWLKRKKQNDN</sequence>
<keyword evidence="1" id="KW-0812">Transmembrane</keyword>
<comment type="caution">
    <text evidence="2">The sequence shown here is derived from an EMBL/GenBank/DDBJ whole genome shotgun (WGS) entry which is preliminary data.</text>
</comment>
<reference evidence="2 3" key="1">
    <citation type="journal article" date="2016" name="Nat. Commun.">
        <title>Thousands of microbial genomes shed light on interconnected biogeochemical processes in an aquifer system.</title>
        <authorList>
            <person name="Anantharaman K."/>
            <person name="Brown C.T."/>
            <person name="Hug L.A."/>
            <person name="Sharon I."/>
            <person name="Castelle C.J."/>
            <person name="Probst A.J."/>
            <person name="Thomas B.C."/>
            <person name="Singh A."/>
            <person name="Wilkins M.J."/>
            <person name="Karaoz U."/>
            <person name="Brodie E.L."/>
            <person name="Williams K.H."/>
            <person name="Hubbard S.S."/>
            <person name="Banfield J.F."/>
        </authorList>
    </citation>
    <scope>NUCLEOTIDE SEQUENCE [LARGE SCALE GENOMIC DNA]</scope>
</reference>
<name>A0A1F8F6M4_9BACT</name>
<evidence type="ECO:0008006" key="4">
    <source>
        <dbReference type="Google" id="ProtNLM"/>
    </source>
</evidence>
<dbReference type="EMBL" id="MGJL01000016">
    <property type="protein sequence ID" value="OGN07906.1"/>
    <property type="molecule type" value="Genomic_DNA"/>
</dbReference>
<accession>A0A1F8F6M4</accession>
<feature type="transmembrane region" description="Helical" evidence="1">
    <location>
        <begin position="32"/>
        <end position="49"/>
    </location>
</feature>
<proteinExistence type="predicted"/>
<evidence type="ECO:0000256" key="1">
    <source>
        <dbReference type="SAM" id="Phobius"/>
    </source>
</evidence>